<evidence type="ECO:0000256" key="4">
    <source>
        <dbReference type="ARBA" id="ARBA00023136"/>
    </source>
</evidence>
<evidence type="ECO:0000256" key="3">
    <source>
        <dbReference type="ARBA" id="ARBA00022729"/>
    </source>
</evidence>
<reference evidence="9 10" key="1">
    <citation type="submission" date="2014-09" db="EMBL/GenBank/DDBJ databases">
        <title>Draft Genome Sequence of Draconibacterium sp. JN14CK-3.</title>
        <authorList>
            <person name="Dong C."/>
            <person name="Lai Q."/>
            <person name="Shao Z."/>
        </authorList>
    </citation>
    <scope>NUCLEOTIDE SEQUENCE [LARGE SCALE GENOMIC DNA]</scope>
    <source>
        <strain evidence="9 10">JN14CK-3</strain>
    </source>
</reference>
<feature type="chain" id="PRO_5002331533" evidence="6">
    <location>
        <begin position="23"/>
        <end position="642"/>
    </location>
</feature>
<evidence type="ECO:0000256" key="2">
    <source>
        <dbReference type="ARBA" id="ARBA00006275"/>
    </source>
</evidence>
<dbReference type="InterPro" id="IPR011990">
    <property type="entry name" value="TPR-like_helical_dom_sf"/>
</dbReference>
<dbReference type="PROSITE" id="PS51257">
    <property type="entry name" value="PROKAR_LIPOPROTEIN"/>
    <property type="match status" value="1"/>
</dbReference>
<dbReference type="PATRIC" id="fig|1544798.3.peg.1541"/>
<comment type="similarity">
    <text evidence="2">Belongs to the SusD family.</text>
</comment>
<dbReference type="SUPFAM" id="SSF48452">
    <property type="entry name" value="TPR-like"/>
    <property type="match status" value="1"/>
</dbReference>
<dbReference type="Gene3D" id="1.25.40.390">
    <property type="match status" value="1"/>
</dbReference>
<dbReference type="RefSeq" id="WP_045027270.1">
    <property type="nucleotide sequence ID" value="NZ_JRHC01000001.1"/>
</dbReference>
<keyword evidence="3 6" id="KW-0732">Signal</keyword>
<comment type="subcellular location">
    <subcellularLocation>
        <location evidence="1">Cell outer membrane</location>
    </subcellularLocation>
</comment>
<evidence type="ECO:0000256" key="1">
    <source>
        <dbReference type="ARBA" id="ARBA00004442"/>
    </source>
</evidence>
<proteinExistence type="inferred from homology"/>
<dbReference type="InterPro" id="IPR012944">
    <property type="entry name" value="SusD_RagB_dom"/>
</dbReference>
<gene>
    <name evidence="9" type="ORF">LH29_07690</name>
</gene>
<evidence type="ECO:0000256" key="5">
    <source>
        <dbReference type="ARBA" id="ARBA00023237"/>
    </source>
</evidence>
<keyword evidence="10" id="KW-1185">Reference proteome</keyword>
<evidence type="ECO:0000259" key="8">
    <source>
        <dbReference type="Pfam" id="PF14322"/>
    </source>
</evidence>
<keyword evidence="5" id="KW-0998">Cell outer membrane</keyword>
<protein>
    <submittedName>
        <fullName evidence="9">Starch-binding protein</fullName>
    </submittedName>
</protein>
<dbReference type="Proteomes" id="UP000032544">
    <property type="component" value="Unassembled WGS sequence"/>
</dbReference>
<sequence length="642" mass="73941">MKIQLKYIFLILLLGTMFSCTDYLDKESDTELTMDMVFTDKDRMESMLAYVYSGIPDPTWGSLNRTGWGVMGDDWTPSERWQQWGWDAIPKITGNWNTATPWAGGYWGDLPKRIRTANILRANVVPIEGTTITAQEVEYIQAECRFLQAYYYSLFVNCYGVCPFQPDYIAPTNGSTEELLTGPVPYDEIIEWCDNEMLEASKILPASYTQAIKYGRVTSVMCLAARARMLLFAASPLVNGNPDYANFTDTEGTPLFNSSYDQNKWTKALEAHRLLIQEAEAAGHELYKMYNDDGSIDAFASTAWVHARTYADGNKEILFARPQNQTEFDRHISPYGAGGNGGLGMTQSVVDAFFMDNGLSPILGYENGDKTKPIINPESGYTESGFSTNDDVRNTDNWNWYDGQEKVAAKAGTFNMYVNREPRFYNAILWNERYYIWDRRNVDFYQYGKDNNYTHDAPQNGYLGLKRKHPNSDSKNGSWQYRPGIVYRLAEAYLSYCEILNEVSPGNQEILTYLNLIRERAGIPQYATSQQDGYIAVNLTDQDEMRELIRRERRVELCGEGVRYDDLRRWKEAEDVLDGDFYGMNFSGTDKSDDPSNPKAFFVRTQYQKRVYQKKYYWFPIYQDEIDKNPNLVQSPYWTESE</sequence>
<dbReference type="EMBL" id="JRHC01000001">
    <property type="protein sequence ID" value="KJF45254.1"/>
    <property type="molecule type" value="Genomic_DNA"/>
</dbReference>
<feature type="domain" description="SusD-like N-terminal" evidence="8">
    <location>
        <begin position="22"/>
        <end position="230"/>
    </location>
</feature>
<evidence type="ECO:0000256" key="6">
    <source>
        <dbReference type="SAM" id="SignalP"/>
    </source>
</evidence>
<organism evidence="9 10">
    <name type="scientific">Draconibacterium sediminis</name>
    <dbReference type="NCBI Taxonomy" id="1544798"/>
    <lineage>
        <taxon>Bacteria</taxon>
        <taxon>Pseudomonadati</taxon>
        <taxon>Bacteroidota</taxon>
        <taxon>Bacteroidia</taxon>
        <taxon>Marinilabiliales</taxon>
        <taxon>Prolixibacteraceae</taxon>
        <taxon>Draconibacterium</taxon>
    </lineage>
</organism>
<dbReference type="InterPro" id="IPR033985">
    <property type="entry name" value="SusD-like_N"/>
</dbReference>
<evidence type="ECO:0000313" key="10">
    <source>
        <dbReference type="Proteomes" id="UP000032544"/>
    </source>
</evidence>
<keyword evidence="4" id="KW-0472">Membrane</keyword>
<feature type="domain" description="RagB/SusD" evidence="7">
    <location>
        <begin position="326"/>
        <end position="638"/>
    </location>
</feature>
<dbReference type="GO" id="GO:0009279">
    <property type="term" value="C:cell outer membrane"/>
    <property type="evidence" value="ECO:0007669"/>
    <property type="project" value="UniProtKB-SubCell"/>
</dbReference>
<dbReference type="Pfam" id="PF14322">
    <property type="entry name" value="SusD-like_3"/>
    <property type="match status" value="1"/>
</dbReference>
<evidence type="ECO:0000259" key="7">
    <source>
        <dbReference type="Pfam" id="PF07980"/>
    </source>
</evidence>
<name>A0A0D8JER6_9BACT</name>
<accession>A0A0D8JER6</accession>
<dbReference type="OrthoDB" id="1096885at2"/>
<dbReference type="Pfam" id="PF07980">
    <property type="entry name" value="SusD_RagB"/>
    <property type="match status" value="1"/>
</dbReference>
<dbReference type="AlphaFoldDB" id="A0A0D8JER6"/>
<evidence type="ECO:0000313" key="9">
    <source>
        <dbReference type="EMBL" id="KJF45254.1"/>
    </source>
</evidence>
<feature type="signal peptide" evidence="6">
    <location>
        <begin position="1"/>
        <end position="22"/>
    </location>
</feature>
<dbReference type="STRING" id="1544798.LH29_07690"/>
<comment type="caution">
    <text evidence="9">The sequence shown here is derived from an EMBL/GenBank/DDBJ whole genome shotgun (WGS) entry which is preliminary data.</text>
</comment>